<evidence type="ECO:0000256" key="7">
    <source>
        <dbReference type="ARBA" id="ARBA00022824"/>
    </source>
</evidence>
<comment type="function">
    <text evidence="10">Mannosyltransferase that operates in the biosynthetic pathway of dolichol-linked oligosaccharides, the glycan precursors employed in protein asparagine (N)-glycosylation. The assembly of dolichol-linked oligosaccharides begins on the cytosolic side of the endoplasmic reticulum membrane and finishes in its lumen. The sequential addition of sugars to dolichol pyrophosphate produces dolichol-linked oligosaccharides containing fourteen sugars, including two GlcNAcs, nine mannoses and three glucoses. Once assembled, the oligosaccharide is transferred from the lipid to nascent proteins by oligosaccharyltransferases. In the lumen of the endoplasmic reticulum, adds the eighth mannose residue in an alpha-1,6 linkage onto Man(7)GlcNAc(2)-PP-dolichol to produce Man(8)GlcNAc(2)-PP-dolichol.</text>
</comment>
<evidence type="ECO:0000313" key="14">
    <source>
        <dbReference type="EMBL" id="KFH44477.1"/>
    </source>
</evidence>
<dbReference type="GO" id="GO:0052917">
    <property type="term" value="F:dol-P-Man:Man(7)GlcNAc(2)-PP-Dol alpha-1,6-mannosyltransferase activity"/>
    <property type="evidence" value="ECO:0007669"/>
    <property type="project" value="UniProtKB-EC"/>
</dbReference>
<evidence type="ECO:0000313" key="15">
    <source>
        <dbReference type="Proteomes" id="UP000029964"/>
    </source>
</evidence>
<feature type="chain" id="PRO_5001815432" description="Mannosyltransferase" evidence="13">
    <location>
        <begin position="19"/>
        <end position="569"/>
    </location>
</feature>
<evidence type="ECO:0000256" key="1">
    <source>
        <dbReference type="ARBA" id="ARBA00004477"/>
    </source>
</evidence>
<comment type="subcellular location">
    <subcellularLocation>
        <location evidence="1 12">Endoplasmic reticulum membrane</location>
        <topology evidence="1 12">Multi-pass membrane protein</topology>
    </subcellularLocation>
</comment>
<evidence type="ECO:0000256" key="9">
    <source>
        <dbReference type="ARBA" id="ARBA00023136"/>
    </source>
</evidence>
<name>A0A086T545_HAPC1</name>
<protein>
    <recommendedName>
        <fullName evidence="12">Mannosyltransferase</fullName>
        <ecNumber evidence="12">2.4.1.-</ecNumber>
    </recommendedName>
</protein>
<dbReference type="GO" id="GO:0005789">
    <property type="term" value="C:endoplasmic reticulum membrane"/>
    <property type="evidence" value="ECO:0007669"/>
    <property type="project" value="UniProtKB-SubCell"/>
</dbReference>
<keyword evidence="7 12" id="KW-0256">Endoplasmic reticulum</keyword>
<dbReference type="PANTHER" id="PTHR22760:SF1">
    <property type="entry name" value="DOL-P-MAN:MAN(7)GLCNAC(2)-PP-DOL ALPHA-1,6-MANNOSYLTRANSFERASE"/>
    <property type="match status" value="1"/>
</dbReference>
<keyword evidence="13" id="KW-0732">Signal</keyword>
<dbReference type="PANTHER" id="PTHR22760">
    <property type="entry name" value="GLYCOSYLTRANSFERASE"/>
    <property type="match status" value="1"/>
</dbReference>
<evidence type="ECO:0000256" key="12">
    <source>
        <dbReference type="RuleBase" id="RU363075"/>
    </source>
</evidence>
<evidence type="ECO:0000256" key="6">
    <source>
        <dbReference type="ARBA" id="ARBA00022692"/>
    </source>
</evidence>
<dbReference type="AlphaFoldDB" id="A0A086T545"/>
<proteinExistence type="inferred from homology"/>
<comment type="similarity">
    <text evidence="3 12">Belongs to the glycosyltransferase 22 family.</text>
</comment>
<dbReference type="Pfam" id="PF03901">
    <property type="entry name" value="Glyco_transf_22"/>
    <property type="match status" value="1"/>
</dbReference>
<keyword evidence="9 12" id="KW-0472">Membrane</keyword>
<dbReference type="EMBL" id="JPKY01000047">
    <property type="protein sequence ID" value="KFH44477.1"/>
    <property type="molecule type" value="Genomic_DNA"/>
</dbReference>
<feature type="signal peptide" evidence="13">
    <location>
        <begin position="1"/>
        <end position="18"/>
    </location>
</feature>
<feature type="transmembrane region" description="Helical" evidence="12">
    <location>
        <begin position="272"/>
        <end position="289"/>
    </location>
</feature>
<dbReference type="STRING" id="857340.A0A086T545"/>
<comment type="pathway">
    <text evidence="2">Protein modification; protein glycosylation.</text>
</comment>
<evidence type="ECO:0000256" key="5">
    <source>
        <dbReference type="ARBA" id="ARBA00022679"/>
    </source>
</evidence>
<dbReference type="GO" id="GO:0006487">
    <property type="term" value="P:protein N-linked glycosylation"/>
    <property type="evidence" value="ECO:0007669"/>
    <property type="project" value="TreeGrafter"/>
</dbReference>
<evidence type="ECO:0000256" key="10">
    <source>
        <dbReference type="ARBA" id="ARBA00044721"/>
    </source>
</evidence>
<dbReference type="InterPro" id="IPR005599">
    <property type="entry name" value="GPI_mannosylTrfase"/>
</dbReference>
<keyword evidence="15" id="KW-1185">Reference proteome</keyword>
<evidence type="ECO:0000256" key="2">
    <source>
        <dbReference type="ARBA" id="ARBA00004922"/>
    </source>
</evidence>
<evidence type="ECO:0000256" key="4">
    <source>
        <dbReference type="ARBA" id="ARBA00022676"/>
    </source>
</evidence>
<feature type="transmembrane region" description="Helical" evidence="12">
    <location>
        <begin position="93"/>
        <end position="110"/>
    </location>
</feature>
<keyword evidence="5 14" id="KW-0808">Transferase</keyword>
<feature type="transmembrane region" description="Helical" evidence="12">
    <location>
        <begin position="322"/>
        <end position="341"/>
    </location>
</feature>
<evidence type="ECO:0000256" key="11">
    <source>
        <dbReference type="ARBA" id="ARBA00048899"/>
    </source>
</evidence>
<dbReference type="EC" id="2.4.1.-" evidence="12"/>
<dbReference type="UniPathway" id="UPA00378"/>
<feature type="transmembrane region" description="Helical" evidence="12">
    <location>
        <begin position="176"/>
        <end position="204"/>
    </location>
</feature>
<reference evidence="15" key="1">
    <citation type="journal article" date="2014" name="Genome Announc.">
        <title>Genome sequence and annotation of Acremonium chrysogenum, producer of the beta-lactam antibiotic cephalosporin C.</title>
        <authorList>
            <person name="Terfehr D."/>
            <person name="Dahlmann T.A."/>
            <person name="Specht T."/>
            <person name="Zadra I."/>
            <person name="Kuernsteiner H."/>
            <person name="Kueck U."/>
        </authorList>
    </citation>
    <scope>NUCLEOTIDE SEQUENCE [LARGE SCALE GENOMIC DNA]</scope>
    <source>
        <strain evidence="15">ATCC 11550 / CBS 779.69 / DSM 880 / IAM 14645 / JCM 23072 / IMI 49137</strain>
    </source>
</reference>
<accession>A0A086T545</accession>
<sequence length="569" mass="62413">MPDLQLSSLLFITPLIHLLVSPHTKVEESFNLQAAHDILVYGTPTSNIRDRLALAYDHFTFPGAVPRTFVGAVLLSGVSQPLIALSGFEHAQLIVRAVLGAFNAACLLVFRNALASAHGKGVARWWTVLLVTQFHVMYYLTRTLPNMFAFGPTTLAFAFILPRSSGANAVRRRKQAIVCLTLSAAVFRSELAILLATTGLYLLATRQMTLASIVPVFLAAFVGSLAMSIPIDSYFWQRWLWPELAGFYYNTILGSASDWGVSPWHYYFTSALPRLLLNPLAPLLIIFALTQPGVSRQAQQLAVPSILFVAIYSFQPHKEARFIFYVIPPLTAVAALGANYISSRMSRSTPYRLATYALIASVPCILAVSSLTLLVSALNYPGGDALIQLRSLVARETPSHSAYQPTAVSAHADVLTCMTGLTLFGQNPLGLPLAFATADSVSLEPSSPPLLLVDKTERDATLGWPSFWNAHDYALEENPALPLGDWEILGVVHGFDGIEVRRPGEAIDDYDEQKRGHDDDHDVGGERNVLGLGAVVADIRQTVRKYTGGWWIGPRMAPRIRIMKKFERV</sequence>
<organism evidence="14 15">
    <name type="scientific">Hapsidospora chrysogenum (strain ATCC 11550 / CBS 779.69 / DSM 880 / IAM 14645 / JCM 23072 / IMI 49137)</name>
    <name type="common">Acremonium chrysogenum</name>
    <dbReference type="NCBI Taxonomy" id="857340"/>
    <lineage>
        <taxon>Eukaryota</taxon>
        <taxon>Fungi</taxon>
        <taxon>Dikarya</taxon>
        <taxon>Ascomycota</taxon>
        <taxon>Pezizomycotina</taxon>
        <taxon>Sordariomycetes</taxon>
        <taxon>Hypocreomycetidae</taxon>
        <taxon>Hypocreales</taxon>
        <taxon>Bionectriaceae</taxon>
        <taxon>Hapsidospora</taxon>
    </lineage>
</organism>
<comment type="caution">
    <text evidence="14">The sequence shown here is derived from an EMBL/GenBank/DDBJ whole genome shotgun (WGS) entry which is preliminary data.</text>
</comment>
<dbReference type="OrthoDB" id="19039at2759"/>
<evidence type="ECO:0000256" key="8">
    <source>
        <dbReference type="ARBA" id="ARBA00022989"/>
    </source>
</evidence>
<feature type="transmembrane region" description="Helical" evidence="12">
    <location>
        <begin position="210"/>
        <end position="235"/>
    </location>
</feature>
<comment type="catalytic activity">
    <reaction evidence="11">
        <text>an alpha-D-Man-(1-&gt;2)-alpha-D-Man-(1-&gt;2)-alpha-D-Man-(1-&gt;3)-[alpha-D-Man-(1-&gt;2)-alpha-D-Man-(1-&gt;3)-alpha-D-Man-(1-&gt;6)]-beta-D-Man-(1-&gt;4)-beta-D-GlcNAc-(1-&gt;4)-alpha-D-GlcNAc-diphospho-di-trans,poly-cis-dolichol + a di-trans,poly-cis-dolichyl beta-D-mannosyl phosphate = an alpha-D-Man-(1-&gt;2)-alpha-D-Man-(1-&gt;2)-alpha-D-Man-(1-&gt;3)-[alpha-D-Man-(1-&gt;2)-alpha-D-Man-(1-&gt;3)-[alpha-D-Man-(1-&gt;6)]-alpha-D-Man-(1-&gt;6)]-beta-D-Man-(1-&gt;4)-beta-D-GlcNAc-(1-&gt;4)-alpha-D-GlcNAc-diphospho-di-trans,poly-cis-dolichol + a di-trans,poly-cis-dolichyl phosphate + H(+)</text>
        <dbReference type="Rhea" id="RHEA:29535"/>
        <dbReference type="Rhea" id="RHEA-COMP:19498"/>
        <dbReference type="Rhea" id="RHEA-COMP:19501"/>
        <dbReference type="Rhea" id="RHEA-COMP:19518"/>
        <dbReference type="Rhea" id="RHEA-COMP:19519"/>
        <dbReference type="ChEBI" id="CHEBI:15378"/>
        <dbReference type="ChEBI" id="CHEBI:57683"/>
        <dbReference type="ChEBI" id="CHEBI:58211"/>
        <dbReference type="ChEBI" id="CHEBI:132517"/>
        <dbReference type="ChEBI" id="CHEBI:132519"/>
        <dbReference type="EC" id="2.4.1.260"/>
    </reaction>
    <physiologicalReaction direction="left-to-right" evidence="11">
        <dbReference type="Rhea" id="RHEA:29536"/>
    </physiologicalReaction>
</comment>
<feature type="transmembrane region" description="Helical" evidence="12">
    <location>
        <begin position="353"/>
        <end position="378"/>
    </location>
</feature>
<dbReference type="HOGENOM" id="CLU_008917_4_1_1"/>
<keyword evidence="6 12" id="KW-0812">Transmembrane</keyword>
<gene>
    <name evidence="14" type="ORF">ACRE_047130</name>
</gene>
<keyword evidence="8 12" id="KW-1133">Transmembrane helix</keyword>
<keyword evidence="4 12" id="KW-0328">Glycosyltransferase</keyword>
<feature type="transmembrane region" description="Helical" evidence="12">
    <location>
        <begin position="147"/>
        <end position="164"/>
    </location>
</feature>
<dbReference type="Proteomes" id="UP000029964">
    <property type="component" value="Unassembled WGS sequence"/>
</dbReference>
<evidence type="ECO:0000256" key="13">
    <source>
        <dbReference type="SAM" id="SignalP"/>
    </source>
</evidence>
<evidence type="ECO:0000256" key="3">
    <source>
        <dbReference type="ARBA" id="ARBA00007063"/>
    </source>
</evidence>